<dbReference type="EMBL" id="CAEZWJ010000005">
    <property type="protein sequence ID" value="CAB4646141.1"/>
    <property type="molecule type" value="Genomic_DNA"/>
</dbReference>
<reference evidence="2" key="1">
    <citation type="submission" date="2020-05" db="EMBL/GenBank/DDBJ databases">
        <authorList>
            <person name="Chiriac C."/>
            <person name="Salcher M."/>
            <person name="Ghai R."/>
            <person name="Kavagutti S V."/>
        </authorList>
    </citation>
    <scope>NUCLEOTIDE SEQUENCE</scope>
</reference>
<dbReference type="Gene3D" id="2.60.200.40">
    <property type="match status" value="1"/>
</dbReference>
<dbReference type="Pfam" id="PF19279">
    <property type="entry name" value="YegS_C"/>
    <property type="match status" value="1"/>
</dbReference>
<dbReference type="SUPFAM" id="SSF111331">
    <property type="entry name" value="NAD kinase/diacylglycerol kinase-like"/>
    <property type="match status" value="1"/>
</dbReference>
<proteinExistence type="predicted"/>
<dbReference type="InterPro" id="IPR016064">
    <property type="entry name" value="NAD/diacylglycerol_kinase_sf"/>
</dbReference>
<dbReference type="AlphaFoldDB" id="A0A6J6K8D4"/>
<organism evidence="2">
    <name type="scientific">freshwater metagenome</name>
    <dbReference type="NCBI Taxonomy" id="449393"/>
    <lineage>
        <taxon>unclassified sequences</taxon>
        <taxon>metagenomes</taxon>
        <taxon>ecological metagenomes</taxon>
    </lineage>
</organism>
<accession>A0A6J6K8D4</accession>
<evidence type="ECO:0000259" key="1">
    <source>
        <dbReference type="Pfam" id="PF19279"/>
    </source>
</evidence>
<name>A0A6J6K8D4_9ZZZZ</name>
<gene>
    <name evidence="2" type="ORF">UFOPK2214_00257</name>
</gene>
<feature type="domain" description="YegS/DAGK C-terminal" evidence="1">
    <location>
        <begin position="99"/>
        <end position="202"/>
    </location>
</feature>
<evidence type="ECO:0000313" key="2">
    <source>
        <dbReference type="EMBL" id="CAB4646141.1"/>
    </source>
</evidence>
<protein>
    <submittedName>
        <fullName evidence="2">Unannotated protein</fullName>
    </submittedName>
</protein>
<sequence length="204" mass="22109">MTIRKGEQWGSRISTPSRIRHVSSDAEIAQCSSEDFIAVGGGDIYATLGSPAFVSESDQCTLLPMDALQVEILLSDASEKSCTAASCIEVGSLISPLKSGRYICVTNGGIVSGRNFAPRAHPNDGRLDIMQLAETMSFRDRLTAKKKALTGTHVPHPSISLRQVETFSAKRSGEREKLRIDGVSVANWIEVSVSIVPDYWQIVV</sequence>
<dbReference type="InterPro" id="IPR045540">
    <property type="entry name" value="YegS/DAGK_C"/>
</dbReference>